<keyword evidence="15" id="KW-1185">Reference proteome</keyword>
<evidence type="ECO:0000256" key="7">
    <source>
        <dbReference type="ARBA" id="ARBA00022958"/>
    </source>
</evidence>
<evidence type="ECO:0000256" key="11">
    <source>
        <dbReference type="ARBA" id="ARBA00023303"/>
    </source>
</evidence>
<keyword evidence="11" id="KW-0407">Ion channel</keyword>
<feature type="transmembrane region" description="Helical" evidence="13">
    <location>
        <begin position="124"/>
        <end position="146"/>
    </location>
</feature>
<organism evidence="14 15">
    <name type="scientific">Methanospirillum purgamenti</name>
    <dbReference type="NCBI Taxonomy" id="2834276"/>
    <lineage>
        <taxon>Archaea</taxon>
        <taxon>Methanobacteriati</taxon>
        <taxon>Methanobacteriota</taxon>
        <taxon>Stenosarchaea group</taxon>
        <taxon>Methanomicrobia</taxon>
        <taxon>Methanomicrobiales</taxon>
        <taxon>Methanospirillaceae</taxon>
        <taxon>Methanospirillum</taxon>
    </lineage>
</organism>
<dbReference type="GO" id="GO:0005267">
    <property type="term" value="F:potassium channel activity"/>
    <property type="evidence" value="ECO:0007669"/>
    <property type="project" value="UniProtKB-KW"/>
</dbReference>
<dbReference type="PANTHER" id="PTHR31462">
    <property type="entry name" value="ENDOSOMAL/LYSOSOMAL POTASSIUM CHANNEL TMEM175"/>
    <property type="match status" value="1"/>
</dbReference>
<keyword evidence="10 13" id="KW-0472">Membrane</keyword>
<evidence type="ECO:0000256" key="12">
    <source>
        <dbReference type="ARBA" id="ARBA00034430"/>
    </source>
</evidence>
<keyword evidence="4" id="KW-0633">Potassium transport</keyword>
<evidence type="ECO:0000256" key="2">
    <source>
        <dbReference type="ARBA" id="ARBA00006920"/>
    </source>
</evidence>
<keyword evidence="6" id="KW-0631">Potassium channel</keyword>
<gene>
    <name evidence="14" type="ORF">KHC33_09545</name>
</gene>
<evidence type="ECO:0000256" key="13">
    <source>
        <dbReference type="SAM" id="Phobius"/>
    </source>
</evidence>
<comment type="subcellular location">
    <subcellularLocation>
        <location evidence="1">Membrane</location>
        <topology evidence="1">Multi-pass membrane protein</topology>
    </subcellularLocation>
</comment>
<feature type="transmembrane region" description="Helical" evidence="13">
    <location>
        <begin position="158"/>
        <end position="183"/>
    </location>
</feature>
<sequence length="286" mass="32785">MRKFDPYHLLVSTYTEQNPHRLEAFFDAVFAIVMTILVLGLNLPDNSQFLLPGEILEEMLPQFIHFALAFFILAAFWSAHHRLFVLVKKVDNILIRLTFILLYITCLLPFTSSLAGDNYTQESAMLLFHLNMFFLGLLFLSQWIYINKARLSVPVTQTLYRFIFFKSCIVPLVSLIAIGVLFFSPSWSSAGYLFIFLFEAIILLFKPTDLQTDANGLPSKINSISLMIGIHPDIDAVLHQVSEEMEISKEKLVEKILLRWSSENRVNTGKETQLCNLKVQELNKIG</sequence>
<feature type="transmembrane region" description="Helical" evidence="13">
    <location>
        <begin position="93"/>
        <end position="112"/>
    </location>
</feature>
<dbReference type="InterPro" id="IPR010617">
    <property type="entry name" value="TMEM175-like"/>
</dbReference>
<keyword evidence="5 13" id="KW-0812">Transmembrane</keyword>
<reference evidence="14 15" key="1">
    <citation type="submission" date="2021-05" db="EMBL/GenBank/DDBJ databases">
        <title>A novel Methanospirillum isolate from a pyrite-forming mixed culture.</title>
        <authorList>
            <person name="Bunk B."/>
            <person name="Sproer C."/>
            <person name="Spring S."/>
            <person name="Pester M."/>
        </authorList>
    </citation>
    <scope>NUCLEOTIDE SEQUENCE [LARGE SCALE GENOMIC DNA]</scope>
    <source>
        <strain evidence="14 15">J.3.6.1-F.2.7.3</strain>
    </source>
</reference>
<dbReference type="GO" id="GO:0016020">
    <property type="term" value="C:membrane"/>
    <property type="evidence" value="ECO:0007669"/>
    <property type="project" value="UniProtKB-SubCell"/>
</dbReference>
<protein>
    <submittedName>
        <fullName evidence="14">DUF1211 domain-containing protein</fullName>
    </submittedName>
</protein>
<dbReference type="KEGG" id="mrtj:KHC33_09545"/>
<dbReference type="GeneID" id="65097427"/>
<keyword evidence="8 13" id="KW-1133">Transmembrane helix</keyword>
<accession>A0A8E7AVP4</accession>
<evidence type="ECO:0000313" key="15">
    <source>
        <dbReference type="Proteomes" id="UP000680656"/>
    </source>
</evidence>
<dbReference type="PANTHER" id="PTHR31462:SF5">
    <property type="entry name" value="ENDOSOMAL_LYSOSOMAL PROTON CHANNEL TMEM175"/>
    <property type="match status" value="1"/>
</dbReference>
<name>A0A8E7AVP4_9EURY</name>
<evidence type="ECO:0000256" key="1">
    <source>
        <dbReference type="ARBA" id="ARBA00004141"/>
    </source>
</evidence>
<evidence type="ECO:0000256" key="10">
    <source>
        <dbReference type="ARBA" id="ARBA00023136"/>
    </source>
</evidence>
<keyword evidence="3" id="KW-0813">Transport</keyword>
<feature type="transmembrane region" description="Helical" evidence="13">
    <location>
        <begin position="24"/>
        <end position="43"/>
    </location>
</feature>
<feature type="transmembrane region" description="Helical" evidence="13">
    <location>
        <begin position="63"/>
        <end position="81"/>
    </location>
</feature>
<dbReference type="Pfam" id="PF06736">
    <property type="entry name" value="TMEM175"/>
    <property type="match status" value="1"/>
</dbReference>
<evidence type="ECO:0000256" key="5">
    <source>
        <dbReference type="ARBA" id="ARBA00022692"/>
    </source>
</evidence>
<evidence type="ECO:0000256" key="9">
    <source>
        <dbReference type="ARBA" id="ARBA00023065"/>
    </source>
</evidence>
<evidence type="ECO:0000256" key="3">
    <source>
        <dbReference type="ARBA" id="ARBA00022448"/>
    </source>
</evidence>
<dbReference type="Proteomes" id="UP000680656">
    <property type="component" value="Chromosome"/>
</dbReference>
<dbReference type="GO" id="GO:0015252">
    <property type="term" value="F:proton channel activity"/>
    <property type="evidence" value="ECO:0007669"/>
    <property type="project" value="InterPro"/>
</dbReference>
<feature type="transmembrane region" description="Helical" evidence="13">
    <location>
        <begin position="189"/>
        <end position="205"/>
    </location>
</feature>
<keyword evidence="9" id="KW-0406">Ion transport</keyword>
<keyword evidence="7" id="KW-0630">Potassium</keyword>
<evidence type="ECO:0000313" key="14">
    <source>
        <dbReference type="EMBL" id="QVV87610.1"/>
    </source>
</evidence>
<dbReference type="EMBL" id="CP075546">
    <property type="protein sequence ID" value="QVV87610.1"/>
    <property type="molecule type" value="Genomic_DNA"/>
</dbReference>
<proteinExistence type="inferred from homology"/>
<evidence type="ECO:0000256" key="6">
    <source>
        <dbReference type="ARBA" id="ARBA00022826"/>
    </source>
</evidence>
<dbReference type="AlphaFoldDB" id="A0A8E7AVP4"/>
<comment type="similarity">
    <text evidence="2">Belongs to the TMEM175 family.</text>
</comment>
<evidence type="ECO:0000256" key="8">
    <source>
        <dbReference type="ARBA" id="ARBA00022989"/>
    </source>
</evidence>
<evidence type="ECO:0000256" key="4">
    <source>
        <dbReference type="ARBA" id="ARBA00022538"/>
    </source>
</evidence>
<comment type="catalytic activity">
    <reaction evidence="12">
        <text>K(+)(in) = K(+)(out)</text>
        <dbReference type="Rhea" id="RHEA:29463"/>
        <dbReference type="ChEBI" id="CHEBI:29103"/>
    </reaction>
</comment>
<dbReference type="RefSeq" id="WP_214418430.1">
    <property type="nucleotide sequence ID" value="NZ_CP075546.1"/>
</dbReference>